<feature type="transmembrane region" description="Helical" evidence="2">
    <location>
        <begin position="871"/>
        <end position="895"/>
    </location>
</feature>
<dbReference type="GO" id="GO:0042910">
    <property type="term" value="F:xenobiotic transmembrane transporter activity"/>
    <property type="evidence" value="ECO:0007669"/>
    <property type="project" value="TreeGrafter"/>
</dbReference>
<feature type="transmembrane region" description="Helical" evidence="2">
    <location>
        <begin position="901"/>
        <end position="922"/>
    </location>
</feature>
<dbReference type="SUPFAM" id="SSF82866">
    <property type="entry name" value="Multidrug efflux transporter AcrB transmembrane domain"/>
    <property type="match status" value="2"/>
</dbReference>
<dbReference type="Gene3D" id="1.20.1640.10">
    <property type="entry name" value="Multidrug efflux transporter AcrB transmembrane domain"/>
    <property type="match status" value="2"/>
</dbReference>
<dbReference type="Gene3D" id="3.30.70.1440">
    <property type="entry name" value="Multidrug efflux transporter AcrB pore domain"/>
    <property type="match status" value="1"/>
</dbReference>
<feature type="region of interest" description="Disordered" evidence="1">
    <location>
        <begin position="1016"/>
        <end position="1041"/>
    </location>
</feature>
<dbReference type="SUPFAM" id="SSF82714">
    <property type="entry name" value="Multidrug efflux transporter AcrB TolC docking domain, DN and DC subdomains"/>
    <property type="match status" value="2"/>
</dbReference>
<evidence type="ECO:0000256" key="1">
    <source>
        <dbReference type="SAM" id="MobiDB-lite"/>
    </source>
</evidence>
<dbReference type="PRINTS" id="PR00702">
    <property type="entry name" value="ACRIFLAVINRP"/>
</dbReference>
<feature type="transmembrane region" description="Helical" evidence="2">
    <location>
        <begin position="424"/>
        <end position="449"/>
    </location>
</feature>
<feature type="transmembrane region" description="Helical" evidence="2">
    <location>
        <begin position="943"/>
        <end position="962"/>
    </location>
</feature>
<dbReference type="PANTHER" id="PTHR32063">
    <property type="match status" value="1"/>
</dbReference>
<keyword evidence="2" id="KW-0812">Transmembrane</keyword>
<dbReference type="InterPro" id="IPR001036">
    <property type="entry name" value="Acrflvin-R"/>
</dbReference>
<keyword evidence="2" id="KW-1133">Transmembrane helix</keyword>
<dbReference type="RefSeq" id="WP_183621532.1">
    <property type="nucleotide sequence ID" value="NZ_JACIDX010000001.1"/>
</dbReference>
<dbReference type="SUPFAM" id="SSF82693">
    <property type="entry name" value="Multidrug efflux transporter AcrB pore domain, PN1, PN2, PC1 and PC2 subdomains"/>
    <property type="match status" value="3"/>
</dbReference>
<feature type="transmembrane region" description="Helical" evidence="2">
    <location>
        <begin position="519"/>
        <end position="540"/>
    </location>
</feature>
<evidence type="ECO:0000256" key="2">
    <source>
        <dbReference type="SAM" id="Phobius"/>
    </source>
</evidence>
<dbReference type="Gene3D" id="3.30.2090.10">
    <property type="entry name" value="Multidrug efflux transporter AcrB TolC docking domain, DN and DC subdomains"/>
    <property type="match status" value="2"/>
</dbReference>
<dbReference type="GO" id="GO:0005886">
    <property type="term" value="C:plasma membrane"/>
    <property type="evidence" value="ECO:0007669"/>
    <property type="project" value="TreeGrafter"/>
</dbReference>
<evidence type="ECO:0000313" key="4">
    <source>
        <dbReference type="Proteomes" id="UP000548867"/>
    </source>
</evidence>
<feature type="transmembrane region" description="Helical" evidence="2">
    <location>
        <begin position="974"/>
        <end position="1000"/>
    </location>
</feature>
<protein>
    <submittedName>
        <fullName evidence="3">HAE1 family hydrophobic/amphiphilic exporter-1</fullName>
    </submittedName>
</protein>
<feature type="transmembrane region" description="Helical" evidence="2">
    <location>
        <begin position="461"/>
        <end position="488"/>
    </location>
</feature>
<dbReference type="Gene3D" id="3.30.70.1320">
    <property type="entry name" value="Multidrug efflux transporter AcrB pore domain like"/>
    <property type="match status" value="1"/>
</dbReference>
<keyword evidence="2" id="KW-0472">Membrane</keyword>
<reference evidence="3 4" key="1">
    <citation type="submission" date="2020-08" db="EMBL/GenBank/DDBJ databases">
        <title>Genomic Encyclopedia of Type Strains, Phase IV (KMG-IV): sequencing the most valuable type-strain genomes for metagenomic binning, comparative biology and taxonomic classification.</title>
        <authorList>
            <person name="Goeker M."/>
        </authorList>
    </citation>
    <scope>NUCLEOTIDE SEQUENCE [LARGE SCALE GENOMIC DNA]</scope>
    <source>
        <strain evidence="3 4">DSM 27057</strain>
    </source>
</reference>
<comment type="caution">
    <text evidence="3">The sequence shown here is derived from an EMBL/GenBank/DDBJ whole genome shotgun (WGS) entry which is preliminary data.</text>
</comment>
<organism evidence="3 4">
    <name type="scientific">Novosphingobium sediminicola</name>
    <dbReference type="NCBI Taxonomy" id="563162"/>
    <lineage>
        <taxon>Bacteria</taxon>
        <taxon>Pseudomonadati</taxon>
        <taxon>Pseudomonadota</taxon>
        <taxon>Alphaproteobacteria</taxon>
        <taxon>Sphingomonadales</taxon>
        <taxon>Sphingomonadaceae</taxon>
        <taxon>Novosphingobium</taxon>
    </lineage>
</organism>
<feature type="transmembrane region" description="Helical" evidence="2">
    <location>
        <begin position="331"/>
        <end position="351"/>
    </location>
</feature>
<gene>
    <name evidence="3" type="ORF">GGR38_000017</name>
</gene>
<feature type="transmembrane region" description="Helical" evidence="2">
    <location>
        <begin position="384"/>
        <end position="403"/>
    </location>
</feature>
<feature type="transmembrane region" description="Helical" evidence="2">
    <location>
        <begin position="358"/>
        <end position="378"/>
    </location>
</feature>
<dbReference type="EMBL" id="JACIDX010000001">
    <property type="protein sequence ID" value="MBB3953105.1"/>
    <property type="molecule type" value="Genomic_DNA"/>
</dbReference>
<feature type="transmembrane region" description="Helical" evidence="2">
    <location>
        <begin position="12"/>
        <end position="32"/>
    </location>
</feature>
<sequence length="1041" mass="110417">MKISAWAIRHPIPVAVIMIALTLAGIASYMMLPVKRFPNVEFPVVSVTVTQSGAAPSEMEQQITRPIEDALTGIAGLRHTTSSVRLGSSSTSAEFEIGTDMQKAVEDVRTAVERTRPVLPQGIDAPSVQRVDMSSAPILTYAVSAPGMSAVDLSWFVDDTVARALQAQRGVAQVKRIGGVAREINVNLDPDRMTAHGVTASSISTALAQFHRDDSGGRAEAGGREQTIRVLGSSATVDRLRELNIPISATQYVRLGDLATITDSHAEERGFARLDGHPAIAFQVSKTTAASDVSVEDGVDRAIAKLSAENKGIAITKVVSTVADTRASYQATVHVLIEGMLLAALVVFLFLRDWRATVIAALAMPLSLVPTFGAMILFGFSLNIITLLGLTLVIGILVDDAIVEIENIQKRIEGGASPYRASLIGADAIGLAVVATTATIIVVFAPVSFMGGQSGQFFREFGLTVAVAVFFSLLVARFVTPLMAAYFLKPSTHSEPPHRLRGAYPKVLDWALANPKSTVGIGIGVFVGALAIAATIPIGFQPTGDPGYFYLSMQGTAGATHDTMDNAVRDVTARLRKMPDVQRVFAQVGSTTTSGPGGGGSGSDLQTGTLTVVLRHDRSMTTDAFQRSITGLLRQIPEVRLNNQGGFGAAGVEVVLAGRDGDALARAQAALLREMRGMKTTLDPRPAPPPSAPELIIRPLPDAAARLNVSSQAIAQVARIATIGDIDANVAKFSTLQQRLSIRVRLPHDARVDLDQIGNLQVPTLNGKMTPLRTVAELSIASGPGQIQRYDRERRVSVQADLNGTTIGQALNEVSKLDAMKHLPAGVHEAKTGDSEAMADLFGGIVGAMASGILMIYFVLVMLFHSFFKPITILSALPLTMLGAFVALKVTGIAITLPVLIGMLMLLGLAAKNSILLVEFAIEDERAGQPQREAIMNACRERARPIVMTTVAMAAGMLPTALGLGEGSTFRQPMAIAVIGGLISSTMLSLVMVPVVYELIDSLEMRLRPRLARLITPREPGDDDPIEPGQVTLVSATPDRA</sequence>
<dbReference type="Pfam" id="PF00873">
    <property type="entry name" value="ACR_tran"/>
    <property type="match status" value="1"/>
</dbReference>
<proteinExistence type="predicted"/>
<feature type="transmembrane region" description="Helical" evidence="2">
    <location>
        <begin position="841"/>
        <end position="864"/>
    </location>
</feature>
<dbReference type="AlphaFoldDB" id="A0A7W6CG33"/>
<dbReference type="Gene3D" id="3.30.70.1430">
    <property type="entry name" value="Multidrug efflux transporter AcrB pore domain"/>
    <property type="match status" value="2"/>
</dbReference>
<name>A0A7W6CG33_9SPHN</name>
<evidence type="ECO:0000313" key="3">
    <source>
        <dbReference type="EMBL" id="MBB3953105.1"/>
    </source>
</evidence>
<dbReference type="InterPro" id="IPR027463">
    <property type="entry name" value="AcrB_DN_DC_subdom"/>
</dbReference>
<dbReference type="Proteomes" id="UP000548867">
    <property type="component" value="Unassembled WGS sequence"/>
</dbReference>
<dbReference type="PANTHER" id="PTHR32063:SF77">
    <property type="entry name" value="ACR FAMILY TRANSPORT PROTEIN"/>
    <property type="match status" value="1"/>
</dbReference>
<keyword evidence="4" id="KW-1185">Reference proteome</keyword>
<accession>A0A7W6CG33</accession>